<protein>
    <recommendedName>
        <fullName evidence="4">Cellulase</fullName>
    </recommendedName>
</protein>
<dbReference type="EMBL" id="CP064781">
    <property type="protein sequence ID" value="QRJ62455.1"/>
    <property type="molecule type" value="Genomic_DNA"/>
</dbReference>
<accession>A0A974SM99</accession>
<evidence type="ECO:0008006" key="4">
    <source>
        <dbReference type="Google" id="ProtNLM"/>
    </source>
</evidence>
<dbReference type="AlphaFoldDB" id="A0A974SM99"/>
<sequence>MRHVLALVRRYLGARLWVVAVAVCCGIAPPVAARAPGDGAAAVAGSGWCGDAPYVNWLLDQSVDDLYPAIRTASMSDYDRSMAVAASIQFYLQNSITRDQLDACYLKVTPVEGGGYNVQIRSADPRAAGYGATQIAWLKNGRLGLQGVQNCQQDAACWQPKGTGLACVGPWQFYLPLGLPMVSQKMVMLLHYPPYTAMQQSDYLNNATLARWQRLLVTVGVPAQDWTLYTTTVDIFPVAAPGSGQSGCFPTASATNFFGSQGSPYIPTMLGALAVPATPPTVENGATVPVVVFGAEAIGYWNAAYPQAPVAVNQAGNAKLAAGATHTTPYTGANHPIAAVYQTCSSKPGIETMVRQDLSTACFAKSMAATPGSDPAAVAASCQGNYFAATPAPEYAAQICITAVIDKSPQYAQWTSTQAKAWCDAHANKPCPLPDYASGK</sequence>
<dbReference type="RefSeq" id="WP_203385987.1">
    <property type="nucleotide sequence ID" value="NZ_CP064781.1"/>
</dbReference>
<organism evidence="2 3">
    <name type="scientific">Azospira restricta</name>
    <dbReference type="NCBI Taxonomy" id="404405"/>
    <lineage>
        <taxon>Bacteria</taxon>
        <taxon>Pseudomonadati</taxon>
        <taxon>Pseudomonadota</taxon>
        <taxon>Betaproteobacteria</taxon>
        <taxon>Rhodocyclales</taxon>
        <taxon>Rhodocyclaceae</taxon>
        <taxon>Azospira</taxon>
    </lineage>
</organism>
<feature type="chain" id="PRO_5036879777" description="Cellulase" evidence="1">
    <location>
        <begin position="34"/>
        <end position="440"/>
    </location>
</feature>
<proteinExistence type="predicted"/>
<gene>
    <name evidence="2" type="ORF">IWH25_11735</name>
</gene>
<dbReference type="KEGG" id="ares:IWH25_11735"/>
<feature type="signal peptide" evidence="1">
    <location>
        <begin position="1"/>
        <end position="33"/>
    </location>
</feature>
<name>A0A974SM99_9RHOO</name>
<evidence type="ECO:0000256" key="1">
    <source>
        <dbReference type="SAM" id="SignalP"/>
    </source>
</evidence>
<keyword evidence="1" id="KW-0732">Signal</keyword>
<reference evidence="2" key="1">
    <citation type="submission" date="2020-11" db="EMBL/GenBank/DDBJ databases">
        <title>Azospira restricta DSM 18626 genome sequence.</title>
        <authorList>
            <person name="Moe W.M."/>
        </authorList>
    </citation>
    <scope>NUCLEOTIDE SEQUENCE</scope>
    <source>
        <strain evidence="2">DSM 18626</strain>
    </source>
</reference>
<dbReference type="Proteomes" id="UP000663444">
    <property type="component" value="Chromosome"/>
</dbReference>
<evidence type="ECO:0000313" key="3">
    <source>
        <dbReference type="Proteomes" id="UP000663444"/>
    </source>
</evidence>
<keyword evidence="3" id="KW-1185">Reference proteome</keyword>
<evidence type="ECO:0000313" key="2">
    <source>
        <dbReference type="EMBL" id="QRJ62455.1"/>
    </source>
</evidence>